<feature type="domain" description="DUF4939" evidence="2">
    <location>
        <begin position="22"/>
        <end position="94"/>
    </location>
</feature>
<name>A0ABD0XNB5_UMBPY</name>
<feature type="compositionally biased region" description="Low complexity" evidence="1">
    <location>
        <begin position="8"/>
        <end position="24"/>
    </location>
</feature>
<comment type="caution">
    <text evidence="3">The sequence shown here is derived from an EMBL/GenBank/DDBJ whole genome shotgun (WGS) entry which is preliminary data.</text>
</comment>
<proteinExistence type="predicted"/>
<feature type="region of interest" description="Disordered" evidence="1">
    <location>
        <begin position="1"/>
        <end position="24"/>
    </location>
</feature>
<reference evidence="3 4" key="1">
    <citation type="submission" date="2024-06" db="EMBL/GenBank/DDBJ databases">
        <authorList>
            <person name="Pan Q."/>
            <person name="Wen M."/>
            <person name="Jouanno E."/>
            <person name="Zahm M."/>
            <person name="Klopp C."/>
            <person name="Cabau C."/>
            <person name="Louis A."/>
            <person name="Berthelot C."/>
            <person name="Parey E."/>
            <person name="Roest Crollius H."/>
            <person name="Montfort J."/>
            <person name="Robinson-Rechavi M."/>
            <person name="Bouchez O."/>
            <person name="Lampietro C."/>
            <person name="Lopez Roques C."/>
            <person name="Donnadieu C."/>
            <person name="Postlethwait J."/>
            <person name="Bobe J."/>
            <person name="Verreycken H."/>
            <person name="Guiguen Y."/>
        </authorList>
    </citation>
    <scope>NUCLEOTIDE SEQUENCE [LARGE SCALE GENOMIC DNA]</scope>
    <source>
        <strain evidence="3">Up_M1</strain>
        <tissue evidence="3">Testis</tissue>
    </source>
</reference>
<evidence type="ECO:0000256" key="1">
    <source>
        <dbReference type="SAM" id="MobiDB-lite"/>
    </source>
</evidence>
<feature type="non-terminal residue" evidence="3">
    <location>
        <position position="98"/>
    </location>
</feature>
<accession>A0ABD0XNB5</accession>
<dbReference type="AlphaFoldDB" id="A0ABD0XNB5"/>
<evidence type="ECO:0000313" key="4">
    <source>
        <dbReference type="Proteomes" id="UP001557470"/>
    </source>
</evidence>
<dbReference type="InterPro" id="IPR032549">
    <property type="entry name" value="DUF4939"/>
</dbReference>
<evidence type="ECO:0000313" key="3">
    <source>
        <dbReference type="EMBL" id="KAL1022007.1"/>
    </source>
</evidence>
<gene>
    <name evidence="3" type="ORF">UPYG_G00021000</name>
</gene>
<sequence>MPAPGTNPSIPGSKSGTPTTTSIIAMPSKYDGSPGLCKGFMMHCSMYIHHHFAQFREDQQKVDFMISLLTGRALEWATALWSARSPEVTSERTFTTLF</sequence>
<dbReference type="Pfam" id="PF16297">
    <property type="entry name" value="DUF4939"/>
    <property type="match status" value="1"/>
</dbReference>
<dbReference type="EMBL" id="JAGEUA010000001">
    <property type="protein sequence ID" value="KAL1022007.1"/>
    <property type="molecule type" value="Genomic_DNA"/>
</dbReference>
<keyword evidence="4" id="KW-1185">Reference proteome</keyword>
<dbReference type="Proteomes" id="UP001557470">
    <property type="component" value="Unassembled WGS sequence"/>
</dbReference>
<evidence type="ECO:0000259" key="2">
    <source>
        <dbReference type="Pfam" id="PF16297"/>
    </source>
</evidence>
<organism evidence="3 4">
    <name type="scientific">Umbra pygmaea</name>
    <name type="common">Eastern mudminnow</name>
    <dbReference type="NCBI Taxonomy" id="75934"/>
    <lineage>
        <taxon>Eukaryota</taxon>
        <taxon>Metazoa</taxon>
        <taxon>Chordata</taxon>
        <taxon>Craniata</taxon>
        <taxon>Vertebrata</taxon>
        <taxon>Euteleostomi</taxon>
        <taxon>Actinopterygii</taxon>
        <taxon>Neopterygii</taxon>
        <taxon>Teleostei</taxon>
        <taxon>Protacanthopterygii</taxon>
        <taxon>Esociformes</taxon>
        <taxon>Umbridae</taxon>
        <taxon>Umbra</taxon>
    </lineage>
</organism>
<protein>
    <recommendedName>
        <fullName evidence="2">DUF4939 domain-containing protein</fullName>
    </recommendedName>
</protein>